<dbReference type="Proteomes" id="UP001447516">
    <property type="component" value="Unassembled WGS sequence"/>
</dbReference>
<comment type="caution">
    <text evidence="1">The sequence shown here is derived from an EMBL/GenBank/DDBJ whole genome shotgun (WGS) entry which is preliminary data.</text>
</comment>
<proteinExistence type="predicted"/>
<dbReference type="RefSeq" id="WP_346228316.1">
    <property type="nucleotide sequence ID" value="NZ_JBDJAW010000022.1"/>
</dbReference>
<keyword evidence="2" id="KW-1185">Reference proteome</keyword>
<dbReference type="EMBL" id="JBDJAW010000022">
    <property type="protein sequence ID" value="MEN3538371.1"/>
    <property type="molecule type" value="Genomic_DNA"/>
</dbReference>
<accession>A0ABV0AUV9</accession>
<sequence length="94" mass="10524">MLVVDGTIKLIDMPRMTSKIIDIQRWDARLFRNPSTDGAQRMCSAHGKSSCNRPAVAYVALSDAGTDRKEWGACDEWLATNEDAVEYLRAHPLD</sequence>
<name>A0ABV0AUV9_9ACTN</name>
<gene>
    <name evidence="1" type="ORF">AAH991_24890</name>
</gene>
<protein>
    <submittedName>
        <fullName evidence="1">Uncharacterized protein</fullName>
    </submittedName>
</protein>
<evidence type="ECO:0000313" key="1">
    <source>
        <dbReference type="EMBL" id="MEN3538371.1"/>
    </source>
</evidence>
<evidence type="ECO:0000313" key="2">
    <source>
        <dbReference type="Proteomes" id="UP001447516"/>
    </source>
</evidence>
<reference evidence="1 2" key="1">
    <citation type="submission" date="2024-05" db="EMBL/GenBank/DDBJ databases">
        <title>Microbispora sp.ZYX-F-249.</title>
        <authorList>
            <person name="Xie H."/>
        </authorList>
    </citation>
    <scope>NUCLEOTIDE SEQUENCE [LARGE SCALE GENOMIC DNA]</scope>
    <source>
        <strain evidence="1 2">ZYX-F-249</strain>
    </source>
</reference>
<organism evidence="1 2">
    <name type="scientific">Microbispora maris</name>
    <dbReference type="NCBI Taxonomy" id="3144104"/>
    <lineage>
        <taxon>Bacteria</taxon>
        <taxon>Bacillati</taxon>
        <taxon>Actinomycetota</taxon>
        <taxon>Actinomycetes</taxon>
        <taxon>Streptosporangiales</taxon>
        <taxon>Streptosporangiaceae</taxon>
        <taxon>Microbispora</taxon>
    </lineage>
</organism>